<dbReference type="Proteomes" id="UP001224325">
    <property type="component" value="Chromosome"/>
</dbReference>
<accession>A0AAU7EFC6</accession>
<dbReference type="Pfam" id="PF12833">
    <property type="entry name" value="HTH_18"/>
    <property type="match status" value="1"/>
</dbReference>
<dbReference type="RefSeq" id="WP_308991128.1">
    <property type="nucleotide sequence ID" value="NZ_CP155618.1"/>
</dbReference>
<dbReference type="Gene3D" id="2.60.40.10">
    <property type="entry name" value="Immunoglobulins"/>
    <property type="match status" value="1"/>
</dbReference>
<dbReference type="InterPro" id="IPR004358">
    <property type="entry name" value="Sig_transdc_His_kin-like_C"/>
</dbReference>
<keyword evidence="12" id="KW-1185">Reference proteome</keyword>
<evidence type="ECO:0000256" key="3">
    <source>
        <dbReference type="ARBA" id="ARBA00022553"/>
    </source>
</evidence>
<proteinExistence type="predicted"/>
<evidence type="ECO:0000313" key="11">
    <source>
        <dbReference type="EMBL" id="XBL14877.1"/>
    </source>
</evidence>
<dbReference type="Gene3D" id="1.10.10.60">
    <property type="entry name" value="Homeodomain-like"/>
    <property type="match status" value="1"/>
</dbReference>
<gene>
    <name evidence="11" type="ORF">QLS71_002390</name>
</gene>
<dbReference type="InterPro" id="IPR009057">
    <property type="entry name" value="Homeodomain-like_sf"/>
</dbReference>
<evidence type="ECO:0000259" key="8">
    <source>
        <dbReference type="PROSITE" id="PS01124"/>
    </source>
</evidence>
<dbReference type="SUPFAM" id="SSF55874">
    <property type="entry name" value="ATPase domain of HSP90 chaperone/DNA topoisomerase II/histidine kinase"/>
    <property type="match status" value="1"/>
</dbReference>
<dbReference type="InterPro" id="IPR036890">
    <property type="entry name" value="HATPase_C_sf"/>
</dbReference>
<dbReference type="SMART" id="SM00388">
    <property type="entry name" value="HisKA"/>
    <property type="match status" value="1"/>
</dbReference>
<organism evidence="11 12">
    <name type="scientific">Mariniflexile litorale</name>
    <dbReference type="NCBI Taxonomy" id="3045158"/>
    <lineage>
        <taxon>Bacteria</taxon>
        <taxon>Pseudomonadati</taxon>
        <taxon>Bacteroidota</taxon>
        <taxon>Flavobacteriia</taxon>
        <taxon>Flavobacteriales</taxon>
        <taxon>Flavobacteriaceae</taxon>
        <taxon>Mariniflexile</taxon>
    </lineage>
</organism>
<dbReference type="SMART" id="SM00387">
    <property type="entry name" value="HATPase_c"/>
    <property type="match status" value="1"/>
</dbReference>
<feature type="domain" description="Response regulatory" evidence="10">
    <location>
        <begin position="1127"/>
        <end position="1242"/>
    </location>
</feature>
<dbReference type="Pfam" id="PF00512">
    <property type="entry name" value="HisKA"/>
    <property type="match status" value="1"/>
</dbReference>
<dbReference type="Gene3D" id="1.10.287.130">
    <property type="match status" value="1"/>
</dbReference>
<dbReference type="SUPFAM" id="SSF47384">
    <property type="entry name" value="Homodimeric domain of signal transducing histidine kinase"/>
    <property type="match status" value="1"/>
</dbReference>
<evidence type="ECO:0000256" key="7">
    <source>
        <dbReference type="PROSITE-ProRule" id="PRU00169"/>
    </source>
</evidence>
<dbReference type="Pfam" id="PF07494">
    <property type="entry name" value="Reg_prop"/>
    <property type="match status" value="5"/>
</dbReference>
<dbReference type="Gene3D" id="3.30.565.10">
    <property type="entry name" value="Histidine kinase-like ATPase, C-terminal domain"/>
    <property type="match status" value="1"/>
</dbReference>
<dbReference type="InterPro" id="IPR011123">
    <property type="entry name" value="Y_Y_Y"/>
</dbReference>
<evidence type="ECO:0000256" key="6">
    <source>
        <dbReference type="ARBA" id="ARBA00023163"/>
    </source>
</evidence>
<dbReference type="GO" id="GO:0000155">
    <property type="term" value="F:phosphorelay sensor kinase activity"/>
    <property type="evidence" value="ECO:0007669"/>
    <property type="project" value="InterPro"/>
</dbReference>
<dbReference type="InterPro" id="IPR001789">
    <property type="entry name" value="Sig_transdc_resp-reg_receiver"/>
</dbReference>
<dbReference type="GO" id="GO:0043565">
    <property type="term" value="F:sequence-specific DNA binding"/>
    <property type="evidence" value="ECO:0007669"/>
    <property type="project" value="InterPro"/>
</dbReference>
<dbReference type="InterPro" id="IPR011110">
    <property type="entry name" value="Reg_prop"/>
</dbReference>
<keyword evidence="4" id="KW-0805">Transcription regulation</keyword>
<feature type="modified residue" description="4-aspartylphosphate" evidence="7">
    <location>
        <position position="1175"/>
    </location>
</feature>
<dbReference type="Pfam" id="PF00072">
    <property type="entry name" value="Response_reg"/>
    <property type="match status" value="1"/>
</dbReference>
<dbReference type="SUPFAM" id="SSF63829">
    <property type="entry name" value="Calcium-dependent phosphotriesterase"/>
    <property type="match status" value="3"/>
</dbReference>
<dbReference type="Gene3D" id="3.40.50.2300">
    <property type="match status" value="1"/>
</dbReference>
<dbReference type="SUPFAM" id="SSF46689">
    <property type="entry name" value="Homeodomain-like"/>
    <property type="match status" value="1"/>
</dbReference>
<feature type="domain" description="Histidine kinase" evidence="9">
    <location>
        <begin position="860"/>
        <end position="1074"/>
    </location>
</feature>
<protein>
    <recommendedName>
        <fullName evidence="2">histidine kinase</fullName>
        <ecNumber evidence="2">2.7.13.3</ecNumber>
    </recommendedName>
</protein>
<evidence type="ECO:0000256" key="5">
    <source>
        <dbReference type="ARBA" id="ARBA00023125"/>
    </source>
</evidence>
<dbReference type="PROSITE" id="PS50110">
    <property type="entry name" value="RESPONSE_REGULATORY"/>
    <property type="match status" value="1"/>
</dbReference>
<dbReference type="InterPro" id="IPR003594">
    <property type="entry name" value="HATPase_dom"/>
</dbReference>
<evidence type="ECO:0000256" key="2">
    <source>
        <dbReference type="ARBA" id="ARBA00012438"/>
    </source>
</evidence>
<dbReference type="InterPro" id="IPR036097">
    <property type="entry name" value="HisK_dim/P_sf"/>
</dbReference>
<evidence type="ECO:0000259" key="9">
    <source>
        <dbReference type="PROSITE" id="PS50109"/>
    </source>
</evidence>
<dbReference type="PROSITE" id="PS50109">
    <property type="entry name" value="HIS_KIN"/>
    <property type="match status" value="1"/>
</dbReference>
<dbReference type="PROSITE" id="PS01124">
    <property type="entry name" value="HTH_ARAC_FAMILY_2"/>
    <property type="match status" value="1"/>
</dbReference>
<dbReference type="CDD" id="cd00082">
    <property type="entry name" value="HisKA"/>
    <property type="match status" value="1"/>
</dbReference>
<dbReference type="PANTHER" id="PTHR43547:SF2">
    <property type="entry name" value="HYBRID SIGNAL TRANSDUCTION HISTIDINE KINASE C"/>
    <property type="match status" value="1"/>
</dbReference>
<dbReference type="InterPro" id="IPR011006">
    <property type="entry name" value="CheY-like_superfamily"/>
</dbReference>
<dbReference type="PROSITE" id="PS00041">
    <property type="entry name" value="HTH_ARAC_FAMILY_1"/>
    <property type="match status" value="1"/>
</dbReference>
<keyword evidence="6" id="KW-0804">Transcription</keyword>
<comment type="catalytic activity">
    <reaction evidence="1">
        <text>ATP + protein L-histidine = ADP + protein N-phospho-L-histidine.</text>
        <dbReference type="EC" id="2.7.13.3"/>
    </reaction>
</comment>
<dbReference type="EC" id="2.7.13.3" evidence="2"/>
<dbReference type="GO" id="GO:0003700">
    <property type="term" value="F:DNA-binding transcription factor activity"/>
    <property type="evidence" value="ECO:0007669"/>
    <property type="project" value="InterPro"/>
</dbReference>
<dbReference type="InterPro" id="IPR013783">
    <property type="entry name" value="Ig-like_fold"/>
</dbReference>
<dbReference type="Pfam" id="PF07495">
    <property type="entry name" value="Y_Y_Y"/>
    <property type="match status" value="1"/>
</dbReference>
<evidence type="ECO:0000256" key="1">
    <source>
        <dbReference type="ARBA" id="ARBA00000085"/>
    </source>
</evidence>
<evidence type="ECO:0000313" key="12">
    <source>
        <dbReference type="Proteomes" id="UP001224325"/>
    </source>
</evidence>
<keyword evidence="3 7" id="KW-0597">Phosphoprotein</keyword>
<dbReference type="SUPFAM" id="SSF52172">
    <property type="entry name" value="CheY-like"/>
    <property type="match status" value="1"/>
</dbReference>
<dbReference type="Pfam" id="PF02518">
    <property type="entry name" value="HATPase_c"/>
    <property type="match status" value="1"/>
</dbReference>
<reference evidence="11" key="1">
    <citation type="submission" date="2024-04" db="EMBL/GenBank/DDBJ databases">
        <title>Mariniflexile litorale, isolated from the shallow sediments of the Sea of Japan.</title>
        <authorList>
            <person name="Romanenko L."/>
            <person name="Isaeva M."/>
        </authorList>
    </citation>
    <scope>NUCLEOTIDE SEQUENCE [LARGE SCALE GENOMIC DNA]</scope>
    <source>
        <strain evidence="11">KMM 9835</strain>
    </source>
</reference>
<dbReference type="PRINTS" id="PR00344">
    <property type="entry name" value="BCTRLSENSOR"/>
</dbReference>
<dbReference type="SMART" id="SM00448">
    <property type="entry name" value="REC"/>
    <property type="match status" value="1"/>
</dbReference>
<dbReference type="InterPro" id="IPR005467">
    <property type="entry name" value="His_kinase_dom"/>
</dbReference>
<dbReference type="KEGG" id="mlil:QLS71_002390"/>
<evidence type="ECO:0000259" key="10">
    <source>
        <dbReference type="PROSITE" id="PS50110"/>
    </source>
</evidence>
<dbReference type="InterPro" id="IPR018060">
    <property type="entry name" value="HTH_AraC"/>
</dbReference>
<sequence length="1376" mass="156853">MPKNHLLIIYLFILNILGTFCYAQNVNSNTSINETNNLKFESFNVESGLSNNIITGLAQDSLGYIWVSTVDGLNRYNGNEFLTFKKDNDLENSLNYNFILDIKFNNKGNLMIVTGFGLNIYNPKSESFDLIDQSKALISNSLSCLEFGKQNELIFGVYGNGLQFHNPDQPHKGITLRHHSNDKNTISSNNISDIKLQGKNTVWVSTFDNGLNKIDYTTKKVERILLGNHLDQEINNISCLFLDKDDNLWIGTKAGIIILTKENEKLHLSSNTNKNNKLSDNEILSFEEDDFGNVWVGTQNGGLNIVNLNLYRLNKKAIKTYMPNQNGNDLLSATISVIMKDKDGSMWIGTNHGLNYVNPKENPVRLLQKEFSKDPNSVSDDKIRALAERFNGNIWVGTDGGGLNLYNPTQESYKYFKHIENNPSSLSNNHVSAVLEDSKKRVWVGTYRGGLNLLDTLRGTTKKYLQGSVENGYKVNVIFEDTHKNIWVGTNRGGLYRYVESHDAFKYISILGKMDIRDITQDEYGYLWMATYGNGIFKYNEKKASFDFYDMGNTKGMPGNITFAIEQLPDKNFLIGSAYGGLIKLFPDKREITNYTDKDGLSNNTINSMVFRDENEIWLGTYKGLSYFNYKTGTIKNLSSFDNISQSDFNVGASLKTKEGTLYFGSNNGLYIIDPNKIFSSKTNYPLIFENLKLFNDKVGITSNSSKGILNKTLPYIDHIELDHNQTLITIDFSILKYPSAHNIKYSYLLEGYQDQWININNSNSINLSKLPPGKYKLVVKGIINPEKTVSKTLLITINPPFWKTLPAYITYLILLLGILWIALKYYSERIKLKNSLLFEKKQRQLENELNLERVRFFTSFSHELKTPLSLIIAPVENLIGKIEKKKQKEQLQMVLKNSKYLLKNIQKLLEFRKSELGLNKLSIERINISDYINQILISYKPIAKSRGISLKIDKPENDIYILCDIEKIEIITHNFLSNAFKYSERNGSISVSIKTKNKRLLISVANQGKGVSEQDLPHIFDWYYQSNTTNRKKGSGIGLALSKIFAELHMGTIYVESKLNKETKFTLDIPNDAFLEETNNTNYTPAIENEVQTELNSTAEIWEYQERSSEKDVVKSKIKQDKSRELLLIVDDNTDILQFLSSLLEDEYDLIFAENGSVGIQKAIKYVPDLILSDVMMPVENGIELCKTLKKEQTTSHIPIILLTAKGNPEGITEGYQEGADDYITKPFNSNILKTRIRNLIQNRLKLKDFFSNDKNDSSDFVQNNKSLLDGEKAFLQKFEQVIEALITKGDANTEVICEEMGMSRTSLFRKIKVLTGNNINEFVRKVRLKRAVHLIKNENYTISEASFEVGFNSVKYFRKLIKAEYGTLPSKLND</sequence>
<evidence type="ECO:0000256" key="4">
    <source>
        <dbReference type="ARBA" id="ARBA00023015"/>
    </source>
</evidence>
<dbReference type="InterPro" id="IPR015943">
    <property type="entry name" value="WD40/YVTN_repeat-like_dom_sf"/>
</dbReference>
<keyword evidence="5" id="KW-0238">DNA-binding</keyword>
<dbReference type="InterPro" id="IPR018062">
    <property type="entry name" value="HTH_AraC-typ_CS"/>
</dbReference>
<dbReference type="Gene3D" id="2.130.10.10">
    <property type="entry name" value="YVTN repeat-like/Quinoprotein amine dehydrogenase"/>
    <property type="match status" value="3"/>
</dbReference>
<feature type="domain" description="HTH araC/xylS-type" evidence="8">
    <location>
        <begin position="1278"/>
        <end position="1376"/>
    </location>
</feature>
<dbReference type="PANTHER" id="PTHR43547">
    <property type="entry name" value="TWO-COMPONENT HISTIDINE KINASE"/>
    <property type="match status" value="1"/>
</dbReference>
<name>A0AAU7EFC6_9FLAO</name>
<dbReference type="SMART" id="SM00342">
    <property type="entry name" value="HTH_ARAC"/>
    <property type="match status" value="1"/>
</dbReference>
<dbReference type="InterPro" id="IPR003661">
    <property type="entry name" value="HisK_dim/P_dom"/>
</dbReference>
<dbReference type="EMBL" id="CP155618">
    <property type="protein sequence ID" value="XBL14877.1"/>
    <property type="molecule type" value="Genomic_DNA"/>
</dbReference>